<comment type="similarity">
    <text evidence="2 8 9 14">Belongs to the histidinol dehydrogenase family.</text>
</comment>
<dbReference type="PRINTS" id="PR00083">
    <property type="entry name" value="HOLDHDRGNASE"/>
</dbReference>
<name>A0A926DNU0_9FIRM</name>
<evidence type="ECO:0000256" key="10">
    <source>
        <dbReference type="PIRSR" id="PIRSR000099-1"/>
    </source>
</evidence>
<comment type="catalytic activity">
    <reaction evidence="7 8">
        <text>L-histidinol + 2 NAD(+) + H2O = L-histidine + 2 NADH + 3 H(+)</text>
        <dbReference type="Rhea" id="RHEA:20641"/>
        <dbReference type="ChEBI" id="CHEBI:15377"/>
        <dbReference type="ChEBI" id="CHEBI:15378"/>
        <dbReference type="ChEBI" id="CHEBI:57540"/>
        <dbReference type="ChEBI" id="CHEBI:57595"/>
        <dbReference type="ChEBI" id="CHEBI:57699"/>
        <dbReference type="ChEBI" id="CHEBI:57945"/>
        <dbReference type="EC" id="1.1.1.23"/>
    </reaction>
</comment>
<evidence type="ECO:0000256" key="7">
    <source>
        <dbReference type="ARBA" id="ARBA00049489"/>
    </source>
</evidence>
<dbReference type="PIRSF" id="PIRSF000099">
    <property type="entry name" value="Histidinol_dh"/>
    <property type="match status" value="1"/>
</dbReference>
<feature type="active site" description="Proton acceptor" evidence="8 10">
    <location>
        <position position="325"/>
    </location>
</feature>
<feature type="binding site" evidence="8 13">
    <location>
        <position position="418"/>
    </location>
    <ligand>
        <name>Zn(2+)</name>
        <dbReference type="ChEBI" id="CHEBI:29105"/>
    </ligand>
</feature>
<keyword evidence="5 8" id="KW-0862">Zinc</keyword>
<keyword evidence="16" id="KW-1185">Reference proteome</keyword>
<feature type="binding site" evidence="8 13">
    <location>
        <position position="260"/>
    </location>
    <ligand>
        <name>Zn(2+)</name>
        <dbReference type="ChEBI" id="CHEBI:29105"/>
    </ligand>
</feature>
<keyword evidence="4 8" id="KW-0479">Metal-binding</keyword>
<evidence type="ECO:0000256" key="9">
    <source>
        <dbReference type="PIRNR" id="PIRNR000099"/>
    </source>
</evidence>
<feature type="binding site" evidence="8 12">
    <location>
        <position position="359"/>
    </location>
    <ligand>
        <name>substrate</name>
    </ligand>
</feature>
<dbReference type="SUPFAM" id="SSF53720">
    <property type="entry name" value="ALDH-like"/>
    <property type="match status" value="1"/>
</dbReference>
<comment type="pathway">
    <text evidence="8">Amino-acid biosynthesis; L-histidine biosynthesis; L-histidine from 5-phospho-alpha-D-ribose 1-diphosphate: step 9/9.</text>
</comment>
<evidence type="ECO:0000313" key="16">
    <source>
        <dbReference type="Proteomes" id="UP000611762"/>
    </source>
</evidence>
<dbReference type="GO" id="GO:0008270">
    <property type="term" value="F:zinc ion binding"/>
    <property type="evidence" value="ECO:0007669"/>
    <property type="project" value="UniProtKB-UniRule"/>
</dbReference>
<dbReference type="HAMAP" id="MF_01024">
    <property type="entry name" value="HisD"/>
    <property type="match status" value="1"/>
</dbReference>
<dbReference type="GO" id="GO:0005829">
    <property type="term" value="C:cytosol"/>
    <property type="evidence" value="ECO:0007669"/>
    <property type="project" value="TreeGrafter"/>
</dbReference>
<dbReference type="EC" id="1.1.1.23" evidence="3 8"/>
<dbReference type="CDD" id="cd06572">
    <property type="entry name" value="Histidinol_dh"/>
    <property type="match status" value="1"/>
</dbReference>
<dbReference type="Gene3D" id="3.40.50.1980">
    <property type="entry name" value="Nitrogenase molybdenum iron protein domain"/>
    <property type="match status" value="2"/>
</dbReference>
<dbReference type="PANTHER" id="PTHR21256">
    <property type="entry name" value="HISTIDINOL DEHYDROGENASE HDH"/>
    <property type="match status" value="1"/>
</dbReference>
<dbReference type="PROSITE" id="PS00611">
    <property type="entry name" value="HISOL_DEHYDROGENASE"/>
    <property type="match status" value="1"/>
</dbReference>
<gene>
    <name evidence="8 15" type="primary">hisD</name>
    <name evidence="15" type="ORF">H8698_12355</name>
</gene>
<evidence type="ECO:0000256" key="8">
    <source>
        <dbReference type="HAMAP-Rule" id="MF_01024"/>
    </source>
</evidence>
<feature type="binding site" evidence="8 12">
    <location>
        <position position="418"/>
    </location>
    <ligand>
        <name>substrate</name>
    </ligand>
</feature>
<keyword evidence="8" id="KW-0028">Amino-acid biosynthesis</keyword>
<comment type="function">
    <text evidence="1 8">Catalyzes the sequential NAD-dependent oxidations of L-histidinol to L-histidinaldehyde and then to L-histidine.</text>
</comment>
<dbReference type="InterPro" id="IPR016161">
    <property type="entry name" value="Ald_DH/histidinol_DH"/>
</dbReference>
<proteinExistence type="inferred from homology"/>
<feature type="binding site" evidence="8 11">
    <location>
        <position position="212"/>
    </location>
    <ligand>
        <name>NAD(+)</name>
        <dbReference type="ChEBI" id="CHEBI:57540"/>
    </ligand>
</feature>
<feature type="binding site" evidence="8 13">
    <location>
        <position position="257"/>
    </location>
    <ligand>
        <name>Zn(2+)</name>
        <dbReference type="ChEBI" id="CHEBI:29105"/>
    </ligand>
</feature>
<evidence type="ECO:0000256" key="6">
    <source>
        <dbReference type="ARBA" id="ARBA00023002"/>
    </source>
</evidence>
<comment type="cofactor">
    <cofactor evidence="8 13">
        <name>Zn(2+)</name>
        <dbReference type="ChEBI" id="CHEBI:29105"/>
    </cofactor>
    <text evidence="8 13">Binds 1 zinc ion per subunit.</text>
</comment>
<feature type="active site" description="Proton acceptor" evidence="8 10">
    <location>
        <position position="326"/>
    </location>
</feature>
<evidence type="ECO:0000256" key="11">
    <source>
        <dbReference type="PIRSR" id="PIRSR000099-2"/>
    </source>
</evidence>
<dbReference type="FunFam" id="3.40.50.1980:FF:000026">
    <property type="entry name" value="Histidinol dehydrogenase"/>
    <property type="match status" value="1"/>
</dbReference>
<sequence>MIQILNYDKIRCDKITRDEIFAQAEEQTNVADVVSEIIKTVREEGDSALFAYCEKFDKAVLDSLEVPQSEIDAAFAQMDETFIKVLSEAKENITQFHSRQVRSSFIINETDGVVTGQKIIPIEKVGLYVPGGTAAYPSSVLMNAIPAKIAGVKEIVMVTPPTGGSVNPAILAAAKIAGVDRVFKIGGAQAVAALAYGTESVPKVDKIVGPGNAYVAEAKRQVFGRVAIDMIAGPSEILVVADEKSNPKYVAADLLSQAEHDKNASAVLICTSQELAVAVQQEIEMQLSSLPREEIARASIESNGKIIVTSSIADAISVANEIAPEHLELCMDNPFDYLDKIKNAGSIFMGRFCPEALGDYFAGPNHTLPTSGTARFSSPLSVDDFVKKSQYTYYTDEAFSKIADKVAYFAEKEGLSAHARSATVRKSKR</sequence>
<dbReference type="AlphaFoldDB" id="A0A926DNU0"/>
<evidence type="ECO:0000256" key="1">
    <source>
        <dbReference type="ARBA" id="ARBA00003850"/>
    </source>
</evidence>
<evidence type="ECO:0000256" key="14">
    <source>
        <dbReference type="RuleBase" id="RU004175"/>
    </source>
</evidence>
<keyword evidence="6 8" id="KW-0560">Oxidoreductase</keyword>
<dbReference type="Gene3D" id="1.20.5.1300">
    <property type="match status" value="1"/>
</dbReference>
<dbReference type="InterPro" id="IPR001692">
    <property type="entry name" value="Histidinol_DH_CS"/>
</dbReference>
<dbReference type="GO" id="GO:0051287">
    <property type="term" value="F:NAD binding"/>
    <property type="evidence" value="ECO:0007669"/>
    <property type="project" value="InterPro"/>
</dbReference>
<feature type="binding site" evidence="8 12">
    <location>
        <position position="235"/>
    </location>
    <ligand>
        <name>substrate</name>
    </ligand>
</feature>
<reference evidence="15" key="1">
    <citation type="submission" date="2020-08" db="EMBL/GenBank/DDBJ databases">
        <title>Genome public.</title>
        <authorList>
            <person name="Liu C."/>
            <person name="Sun Q."/>
        </authorList>
    </citation>
    <scope>NUCLEOTIDE SEQUENCE</scope>
    <source>
        <strain evidence="15">H8</strain>
    </source>
</reference>
<evidence type="ECO:0000256" key="2">
    <source>
        <dbReference type="ARBA" id="ARBA00010178"/>
    </source>
</evidence>
<dbReference type="EMBL" id="JACRSU010000005">
    <property type="protein sequence ID" value="MBC8541771.1"/>
    <property type="molecule type" value="Genomic_DNA"/>
</dbReference>
<feature type="binding site" evidence="8 13">
    <location>
        <position position="359"/>
    </location>
    <ligand>
        <name>Zn(2+)</name>
        <dbReference type="ChEBI" id="CHEBI:29105"/>
    </ligand>
</feature>
<feature type="binding site" evidence="8 12">
    <location>
        <position position="413"/>
    </location>
    <ligand>
        <name>substrate</name>
    </ligand>
</feature>
<dbReference type="FunFam" id="3.40.50.1980:FF:000001">
    <property type="entry name" value="Histidinol dehydrogenase"/>
    <property type="match status" value="1"/>
</dbReference>
<keyword evidence="8" id="KW-0368">Histidine biosynthesis</keyword>
<feature type="binding site" evidence="8 11">
    <location>
        <position position="128"/>
    </location>
    <ligand>
        <name>NAD(+)</name>
        <dbReference type="ChEBI" id="CHEBI:57540"/>
    </ligand>
</feature>
<feature type="binding site" evidence="8 12">
    <location>
        <position position="326"/>
    </location>
    <ligand>
        <name>substrate</name>
    </ligand>
</feature>
<evidence type="ECO:0000313" key="15">
    <source>
        <dbReference type="EMBL" id="MBC8541771.1"/>
    </source>
</evidence>
<accession>A0A926DNU0</accession>
<evidence type="ECO:0000256" key="3">
    <source>
        <dbReference type="ARBA" id="ARBA00012965"/>
    </source>
</evidence>
<protein>
    <recommendedName>
        <fullName evidence="3 8">Histidinol dehydrogenase</fullName>
        <shortName evidence="8">HDH</shortName>
        <ecNumber evidence="3 8">1.1.1.23</ecNumber>
    </recommendedName>
</protein>
<keyword evidence="8 11" id="KW-0520">NAD</keyword>
<feature type="binding site" evidence="8 12">
    <location>
        <position position="260"/>
    </location>
    <ligand>
        <name>substrate</name>
    </ligand>
</feature>
<dbReference type="GO" id="GO:0000105">
    <property type="term" value="P:L-histidine biosynthetic process"/>
    <property type="evidence" value="ECO:0007669"/>
    <property type="project" value="UniProtKB-UniRule"/>
</dbReference>
<dbReference type="GO" id="GO:0004399">
    <property type="term" value="F:histidinol dehydrogenase activity"/>
    <property type="evidence" value="ECO:0007669"/>
    <property type="project" value="UniProtKB-UniRule"/>
</dbReference>
<dbReference type="Pfam" id="PF00815">
    <property type="entry name" value="Histidinol_dh"/>
    <property type="match status" value="1"/>
</dbReference>
<evidence type="ECO:0000256" key="5">
    <source>
        <dbReference type="ARBA" id="ARBA00022833"/>
    </source>
</evidence>
<dbReference type="Proteomes" id="UP000611762">
    <property type="component" value="Unassembled WGS sequence"/>
</dbReference>
<evidence type="ECO:0000256" key="12">
    <source>
        <dbReference type="PIRSR" id="PIRSR000099-3"/>
    </source>
</evidence>
<dbReference type="RefSeq" id="WP_249313765.1">
    <property type="nucleotide sequence ID" value="NZ_JACRSU010000005.1"/>
</dbReference>
<organism evidence="15 16">
    <name type="scientific">Congzhengia minquanensis</name>
    <dbReference type="NCBI Taxonomy" id="2763657"/>
    <lineage>
        <taxon>Bacteria</taxon>
        <taxon>Bacillati</taxon>
        <taxon>Bacillota</taxon>
        <taxon>Clostridia</taxon>
        <taxon>Eubacteriales</taxon>
        <taxon>Oscillospiraceae</taxon>
        <taxon>Congzhengia</taxon>
    </lineage>
</organism>
<evidence type="ECO:0000256" key="4">
    <source>
        <dbReference type="ARBA" id="ARBA00022723"/>
    </source>
</evidence>
<evidence type="ECO:0000256" key="13">
    <source>
        <dbReference type="PIRSR" id="PIRSR000099-4"/>
    </source>
</evidence>
<feature type="binding site" evidence="8 12">
    <location>
        <position position="257"/>
    </location>
    <ligand>
        <name>substrate</name>
    </ligand>
</feature>
<dbReference type="InterPro" id="IPR022695">
    <property type="entry name" value="Histidinol_DH_monofunct"/>
</dbReference>
<dbReference type="InterPro" id="IPR012131">
    <property type="entry name" value="Hstdl_DH"/>
</dbReference>
<dbReference type="PANTHER" id="PTHR21256:SF2">
    <property type="entry name" value="HISTIDINE BIOSYNTHESIS TRIFUNCTIONAL PROTEIN"/>
    <property type="match status" value="1"/>
</dbReference>
<feature type="binding site" evidence="8 11">
    <location>
        <position position="189"/>
    </location>
    <ligand>
        <name>NAD(+)</name>
        <dbReference type="ChEBI" id="CHEBI:57540"/>
    </ligand>
</feature>
<comment type="caution">
    <text evidence="15">The sequence shown here is derived from an EMBL/GenBank/DDBJ whole genome shotgun (WGS) entry which is preliminary data.</text>
</comment>
<dbReference type="NCBIfam" id="TIGR00069">
    <property type="entry name" value="hisD"/>
    <property type="match status" value="1"/>
</dbReference>